<proteinExistence type="predicted"/>
<name>A0A1Y2IUH9_TRAC3</name>
<reference evidence="2 3" key="1">
    <citation type="journal article" date="2015" name="Biotechnol. Biofuels">
        <title>Enhanced degradation of softwood versus hardwood by the white-rot fungus Pycnoporus coccineus.</title>
        <authorList>
            <person name="Couturier M."/>
            <person name="Navarro D."/>
            <person name="Chevret D."/>
            <person name="Henrissat B."/>
            <person name="Piumi F."/>
            <person name="Ruiz-Duenas F.J."/>
            <person name="Martinez A.T."/>
            <person name="Grigoriev I.V."/>
            <person name="Riley R."/>
            <person name="Lipzen A."/>
            <person name="Berrin J.G."/>
            <person name="Master E.R."/>
            <person name="Rosso M.N."/>
        </authorList>
    </citation>
    <scope>NUCLEOTIDE SEQUENCE [LARGE SCALE GENOMIC DNA]</scope>
    <source>
        <strain evidence="2 3">BRFM310</strain>
    </source>
</reference>
<dbReference type="OrthoDB" id="3067134at2759"/>
<feature type="region of interest" description="Disordered" evidence="1">
    <location>
        <begin position="280"/>
        <end position="300"/>
    </location>
</feature>
<dbReference type="EMBL" id="KZ084095">
    <property type="protein sequence ID" value="OSD04800.1"/>
    <property type="molecule type" value="Genomic_DNA"/>
</dbReference>
<organism evidence="2 3">
    <name type="scientific">Trametes coccinea (strain BRFM310)</name>
    <name type="common">Pycnoporus coccineus</name>
    <dbReference type="NCBI Taxonomy" id="1353009"/>
    <lineage>
        <taxon>Eukaryota</taxon>
        <taxon>Fungi</taxon>
        <taxon>Dikarya</taxon>
        <taxon>Basidiomycota</taxon>
        <taxon>Agaricomycotina</taxon>
        <taxon>Agaricomycetes</taxon>
        <taxon>Polyporales</taxon>
        <taxon>Polyporaceae</taxon>
        <taxon>Trametes</taxon>
    </lineage>
</organism>
<dbReference type="Proteomes" id="UP000193067">
    <property type="component" value="Unassembled WGS sequence"/>
</dbReference>
<protein>
    <submittedName>
        <fullName evidence="2">Uncharacterized protein</fullName>
    </submittedName>
</protein>
<dbReference type="AlphaFoldDB" id="A0A1Y2IUH9"/>
<evidence type="ECO:0000313" key="2">
    <source>
        <dbReference type="EMBL" id="OSD04800.1"/>
    </source>
</evidence>
<accession>A0A1Y2IUH9</accession>
<keyword evidence="3" id="KW-1185">Reference proteome</keyword>
<evidence type="ECO:0000313" key="3">
    <source>
        <dbReference type="Proteomes" id="UP000193067"/>
    </source>
</evidence>
<gene>
    <name evidence="2" type="ORF">PYCCODRAFT_1423779</name>
</gene>
<sequence length="313" mass="33403">MNMTTLQSAKPGVDVAALRAFFDRLATGDYRALAKELDIAPRPTASEATPTAPSKRLAGPDEELSFDSLHTHTFAPTVEGLEAAVALLRGPASPAHPHPPPLGAPADDEEAFQFTFRLMIHKLYSLHDFAAMVDDVVRASQARFRPLPADLSSRRASFSRAYAYASSDAESESFVSASAGSLASPSEPTLPSSPSLWSLNLDRTSDCGNEQDSMLVEARVLKKRCVGRKLSVVDSDQAADGAKSDGPAWVYDSAVAAVESPVAYSSYAAFLEGMPPLSPAAESPSRYGYSGAYDEPDPSSRKRRFSLLAARGM</sequence>
<evidence type="ECO:0000256" key="1">
    <source>
        <dbReference type="SAM" id="MobiDB-lite"/>
    </source>
</evidence>